<evidence type="ECO:0000313" key="2">
    <source>
        <dbReference type="EMBL" id="KAF2877324.1"/>
    </source>
</evidence>
<dbReference type="Proteomes" id="UP000481861">
    <property type="component" value="Unassembled WGS sequence"/>
</dbReference>
<sequence length="181" mass="19926">MDDRQYPPRDSYIQTLQNYRALQSSAAHPRLHSTEPLPRGLDGVTPHCESKPWPGIGSTAYEVAVPATQGEARTGAPMERGGRGHEFEANPATVALTVPDTQNQPRMVTSAALDISMDVAQQCPEPADQRNLDTESLDNWLDEILGARCPEEEWNETQQDAVLESQLPAIELRSYSESLDG</sequence>
<evidence type="ECO:0000256" key="1">
    <source>
        <dbReference type="SAM" id="MobiDB-lite"/>
    </source>
</evidence>
<reference evidence="2 3" key="1">
    <citation type="submission" date="2020-01" db="EMBL/GenBank/DDBJ databases">
        <authorList>
            <consortium name="DOE Joint Genome Institute"/>
            <person name="Haridas S."/>
            <person name="Albert R."/>
            <person name="Binder M."/>
            <person name="Bloem J."/>
            <person name="Labutti K."/>
            <person name="Salamov A."/>
            <person name="Andreopoulos B."/>
            <person name="Baker S.E."/>
            <person name="Barry K."/>
            <person name="Bills G."/>
            <person name="Bluhm B.H."/>
            <person name="Cannon C."/>
            <person name="Castanera R."/>
            <person name="Culley D.E."/>
            <person name="Daum C."/>
            <person name="Ezra D."/>
            <person name="Gonzalez J.B."/>
            <person name="Henrissat B."/>
            <person name="Kuo A."/>
            <person name="Liang C."/>
            <person name="Lipzen A."/>
            <person name="Lutzoni F."/>
            <person name="Magnuson J."/>
            <person name="Mondo S."/>
            <person name="Nolan M."/>
            <person name="Ohm R."/>
            <person name="Pangilinan J."/>
            <person name="Park H.-J.H."/>
            <person name="Ramirez L."/>
            <person name="Alfaro M."/>
            <person name="Sun H."/>
            <person name="Tritt A."/>
            <person name="Yoshinaga Y."/>
            <person name="Zwiers L.-H.L."/>
            <person name="Turgeon B.G."/>
            <person name="Goodwin S.B."/>
            <person name="Spatafora J.W."/>
            <person name="Crous P.W."/>
            <person name="Grigoriev I.V."/>
        </authorList>
    </citation>
    <scope>NUCLEOTIDE SEQUENCE [LARGE SCALE GENOMIC DNA]</scope>
    <source>
        <strain evidence="2 3">CBS 611.86</strain>
    </source>
</reference>
<protein>
    <submittedName>
        <fullName evidence="2">Uncharacterized protein</fullName>
    </submittedName>
</protein>
<accession>A0A7C8MUJ0</accession>
<gene>
    <name evidence="2" type="ORF">BDV95DRAFT_143060</name>
</gene>
<evidence type="ECO:0000313" key="3">
    <source>
        <dbReference type="Proteomes" id="UP000481861"/>
    </source>
</evidence>
<feature type="region of interest" description="Disordered" evidence="1">
    <location>
        <begin position="24"/>
        <end position="47"/>
    </location>
</feature>
<keyword evidence="3" id="KW-1185">Reference proteome</keyword>
<name>A0A7C8MUJ0_9PLEO</name>
<dbReference type="EMBL" id="JAADJZ010000002">
    <property type="protein sequence ID" value="KAF2877324.1"/>
    <property type="molecule type" value="Genomic_DNA"/>
</dbReference>
<organism evidence="2 3">
    <name type="scientific">Massariosphaeria phaeospora</name>
    <dbReference type="NCBI Taxonomy" id="100035"/>
    <lineage>
        <taxon>Eukaryota</taxon>
        <taxon>Fungi</taxon>
        <taxon>Dikarya</taxon>
        <taxon>Ascomycota</taxon>
        <taxon>Pezizomycotina</taxon>
        <taxon>Dothideomycetes</taxon>
        <taxon>Pleosporomycetidae</taxon>
        <taxon>Pleosporales</taxon>
        <taxon>Pleosporales incertae sedis</taxon>
        <taxon>Massariosphaeria</taxon>
    </lineage>
</organism>
<dbReference type="AlphaFoldDB" id="A0A7C8MUJ0"/>
<proteinExistence type="predicted"/>
<comment type="caution">
    <text evidence="2">The sequence shown here is derived from an EMBL/GenBank/DDBJ whole genome shotgun (WGS) entry which is preliminary data.</text>
</comment>